<organism evidence="1 2">
    <name type="scientific">Rhipicephalus microplus</name>
    <name type="common">Cattle tick</name>
    <name type="synonym">Boophilus microplus</name>
    <dbReference type="NCBI Taxonomy" id="6941"/>
    <lineage>
        <taxon>Eukaryota</taxon>
        <taxon>Metazoa</taxon>
        <taxon>Ecdysozoa</taxon>
        <taxon>Arthropoda</taxon>
        <taxon>Chelicerata</taxon>
        <taxon>Arachnida</taxon>
        <taxon>Acari</taxon>
        <taxon>Parasitiformes</taxon>
        <taxon>Ixodida</taxon>
        <taxon>Ixodoidea</taxon>
        <taxon>Ixodidae</taxon>
        <taxon>Rhipicephalinae</taxon>
        <taxon>Rhipicephalus</taxon>
        <taxon>Boophilus</taxon>
    </lineage>
</organism>
<reference evidence="1" key="2">
    <citation type="submission" date="2021-09" db="EMBL/GenBank/DDBJ databases">
        <authorList>
            <person name="Jia N."/>
            <person name="Wang J."/>
            <person name="Shi W."/>
            <person name="Du L."/>
            <person name="Sun Y."/>
            <person name="Zhan W."/>
            <person name="Jiang J."/>
            <person name="Wang Q."/>
            <person name="Zhang B."/>
            <person name="Ji P."/>
            <person name="Sakyi L.B."/>
            <person name="Cui X."/>
            <person name="Yuan T."/>
            <person name="Jiang B."/>
            <person name="Yang W."/>
            <person name="Lam T.T.-Y."/>
            <person name="Chang Q."/>
            <person name="Ding S."/>
            <person name="Wang X."/>
            <person name="Zhu J."/>
            <person name="Ruan X."/>
            <person name="Zhao L."/>
            <person name="Wei J."/>
            <person name="Que T."/>
            <person name="Du C."/>
            <person name="Cheng J."/>
            <person name="Dai P."/>
            <person name="Han X."/>
            <person name="Huang E."/>
            <person name="Gao Y."/>
            <person name="Liu J."/>
            <person name="Shao H."/>
            <person name="Ye R."/>
            <person name="Li L."/>
            <person name="Wei W."/>
            <person name="Wang X."/>
            <person name="Wang C."/>
            <person name="Huo Q."/>
            <person name="Li W."/>
            <person name="Guo W."/>
            <person name="Chen H."/>
            <person name="Chen S."/>
            <person name="Zhou L."/>
            <person name="Zhou L."/>
            <person name="Ni X."/>
            <person name="Tian J."/>
            <person name="Zhou Y."/>
            <person name="Sheng Y."/>
            <person name="Liu T."/>
            <person name="Pan Y."/>
            <person name="Xia L."/>
            <person name="Li J."/>
            <person name="Zhao F."/>
            <person name="Cao W."/>
        </authorList>
    </citation>
    <scope>NUCLEOTIDE SEQUENCE</scope>
    <source>
        <strain evidence="1">Rmic-2018</strain>
        <tissue evidence="1">Larvae</tissue>
    </source>
</reference>
<gene>
    <name evidence="1" type="ORF">HPB51_028034</name>
</gene>
<reference evidence="1" key="1">
    <citation type="journal article" date="2020" name="Cell">
        <title>Large-Scale Comparative Analyses of Tick Genomes Elucidate Their Genetic Diversity and Vector Capacities.</title>
        <authorList>
            <consortium name="Tick Genome and Microbiome Consortium (TIGMIC)"/>
            <person name="Jia N."/>
            <person name="Wang J."/>
            <person name="Shi W."/>
            <person name="Du L."/>
            <person name="Sun Y."/>
            <person name="Zhan W."/>
            <person name="Jiang J.F."/>
            <person name="Wang Q."/>
            <person name="Zhang B."/>
            <person name="Ji P."/>
            <person name="Bell-Sakyi L."/>
            <person name="Cui X.M."/>
            <person name="Yuan T.T."/>
            <person name="Jiang B.G."/>
            <person name="Yang W.F."/>
            <person name="Lam T.T."/>
            <person name="Chang Q.C."/>
            <person name="Ding S.J."/>
            <person name="Wang X.J."/>
            <person name="Zhu J.G."/>
            <person name="Ruan X.D."/>
            <person name="Zhao L."/>
            <person name="Wei J.T."/>
            <person name="Ye R.Z."/>
            <person name="Que T.C."/>
            <person name="Du C.H."/>
            <person name="Zhou Y.H."/>
            <person name="Cheng J.X."/>
            <person name="Dai P.F."/>
            <person name="Guo W.B."/>
            <person name="Han X.H."/>
            <person name="Huang E.J."/>
            <person name="Li L.F."/>
            <person name="Wei W."/>
            <person name="Gao Y.C."/>
            <person name="Liu J.Z."/>
            <person name="Shao H.Z."/>
            <person name="Wang X."/>
            <person name="Wang C.C."/>
            <person name="Yang T.C."/>
            <person name="Huo Q.B."/>
            <person name="Li W."/>
            <person name="Chen H.Y."/>
            <person name="Chen S.E."/>
            <person name="Zhou L.G."/>
            <person name="Ni X.B."/>
            <person name="Tian J.H."/>
            <person name="Sheng Y."/>
            <person name="Liu T."/>
            <person name="Pan Y.S."/>
            <person name="Xia L.Y."/>
            <person name="Li J."/>
            <person name="Zhao F."/>
            <person name="Cao W.C."/>
        </authorList>
    </citation>
    <scope>NUCLEOTIDE SEQUENCE</scope>
    <source>
        <strain evidence="1">Rmic-2018</strain>
    </source>
</reference>
<evidence type="ECO:0000313" key="2">
    <source>
        <dbReference type="Proteomes" id="UP000821866"/>
    </source>
</evidence>
<name>A0A9J6CYM3_RHIMP</name>
<keyword evidence="2" id="KW-1185">Reference proteome</keyword>
<accession>A0A9J6CYM3</accession>
<proteinExistence type="predicted"/>
<protein>
    <submittedName>
        <fullName evidence="1">Uncharacterized protein</fullName>
    </submittedName>
</protein>
<dbReference type="AlphaFoldDB" id="A0A9J6CYM3"/>
<comment type="caution">
    <text evidence="1">The sequence shown here is derived from an EMBL/GenBank/DDBJ whole genome shotgun (WGS) entry which is preliminary data.</text>
</comment>
<sequence>MLLRVHNTLNKIIEVQETAQLMHISFTPAGRKILAVLGLSSPLVEDRRLQLPDEQRTAIQVSPFPPNLLPQHNIGRHLTRAVTLLKNIRNDSHSVCLVDAAKDGRSARFSVISVNQMGSIINAASVSDSNPPRAEQLAVALAL</sequence>
<dbReference type="EMBL" id="JABSTU010004665">
    <property type="protein sequence ID" value="KAH7957981.1"/>
    <property type="molecule type" value="Genomic_DNA"/>
</dbReference>
<dbReference type="Proteomes" id="UP000821866">
    <property type="component" value="Unassembled WGS sequence"/>
</dbReference>
<evidence type="ECO:0000313" key="1">
    <source>
        <dbReference type="EMBL" id="KAH7957981.1"/>
    </source>
</evidence>